<evidence type="ECO:0000313" key="2">
    <source>
        <dbReference type="Proteomes" id="UP000183461"/>
    </source>
</evidence>
<dbReference type="EMBL" id="FPIP01000002">
    <property type="protein sequence ID" value="SFW24754.1"/>
    <property type="molecule type" value="Genomic_DNA"/>
</dbReference>
<dbReference type="GO" id="GO:0016740">
    <property type="term" value="F:transferase activity"/>
    <property type="evidence" value="ECO:0007669"/>
    <property type="project" value="UniProtKB-KW"/>
</dbReference>
<keyword evidence="1" id="KW-0808">Transferase</keyword>
<reference evidence="1 2" key="1">
    <citation type="submission" date="2016-11" db="EMBL/GenBank/DDBJ databases">
        <authorList>
            <person name="Jaros S."/>
            <person name="Januszkiewicz K."/>
            <person name="Wedrychowicz H."/>
        </authorList>
    </citation>
    <scope>NUCLEOTIDE SEQUENCE [LARGE SCALE GENOMIC DNA]</scope>
    <source>
        <strain evidence="1 2">YL228</strain>
    </source>
</reference>
<protein>
    <submittedName>
        <fullName evidence="1">Uncharacterized nucleotidyltransferase</fullName>
    </submittedName>
</protein>
<organism evidence="1 2">
    <name type="scientific">Ruminococcus flavefaciens</name>
    <dbReference type="NCBI Taxonomy" id="1265"/>
    <lineage>
        <taxon>Bacteria</taxon>
        <taxon>Bacillati</taxon>
        <taxon>Bacillota</taxon>
        <taxon>Clostridia</taxon>
        <taxon>Eubacteriales</taxon>
        <taxon>Oscillospiraceae</taxon>
        <taxon>Ruminococcus</taxon>
    </lineage>
</organism>
<evidence type="ECO:0000313" key="1">
    <source>
        <dbReference type="EMBL" id="SFW24754.1"/>
    </source>
</evidence>
<sequence length="370" mass="43259">MEKREFRKNAADMIYLTACVINNKKPRQERIDNLDLPKLFEVCQKHILTACVAYALESVGIKDNDFTQAKEKAIRKNILLDAERGNILRKLEAEKIWYMPLKGSLLHDWYPKLGMRQMADNDILVDSEKMTKVRDIFLESRYICEHFGQGNHDVYFKEPVLNFEMHSSLFSSAHIGNLYGYFNNVKARLIKDKTNDYGYHFSDEDFYLFMLAHEYKHFTGGGTGVRSLVDTYIFLCKFKSSLDWGYLNAELDKLGIADFERSNRELAIKVFTLKQLTLEDKRLLDYYVMSETYGNIDNVVRNGVKYRGKGSKIRYLIYRFFPPISFLEGSVPWVKKSKLLIPVAYIYRFFRGATVNRKKVGSEFKQLGNQ</sequence>
<dbReference type="RefSeq" id="WP_072299713.1">
    <property type="nucleotide sequence ID" value="NZ_FPIP01000002.1"/>
</dbReference>
<accession>A0A1K1MNK8</accession>
<dbReference type="Proteomes" id="UP000183461">
    <property type="component" value="Unassembled WGS sequence"/>
</dbReference>
<dbReference type="InterPro" id="IPR039498">
    <property type="entry name" value="NTP_transf_5"/>
</dbReference>
<dbReference type="Pfam" id="PF14907">
    <property type="entry name" value="NTP_transf_5"/>
    <property type="match status" value="1"/>
</dbReference>
<gene>
    <name evidence="1" type="ORF">SAMN02910280_1372</name>
</gene>
<proteinExistence type="predicted"/>
<dbReference type="AlphaFoldDB" id="A0A1K1MNK8"/>
<name>A0A1K1MNK8_RUMFL</name>